<evidence type="ECO:0008006" key="4">
    <source>
        <dbReference type="Google" id="ProtNLM"/>
    </source>
</evidence>
<reference evidence="2" key="1">
    <citation type="journal article" date="2014" name="Int. J. Syst. Evol. Microbiol.">
        <title>Complete genome sequence of Corynebacterium casei LMG S-19264T (=DSM 44701T), isolated from a smear-ripened cheese.</title>
        <authorList>
            <consortium name="US DOE Joint Genome Institute (JGI-PGF)"/>
            <person name="Walter F."/>
            <person name="Albersmeier A."/>
            <person name="Kalinowski J."/>
            <person name="Ruckert C."/>
        </authorList>
    </citation>
    <scope>NUCLEOTIDE SEQUENCE</scope>
    <source>
        <strain evidence="2">JCM 17251</strain>
    </source>
</reference>
<evidence type="ECO:0000313" key="3">
    <source>
        <dbReference type="Proteomes" id="UP000624041"/>
    </source>
</evidence>
<comment type="caution">
    <text evidence="2">The sequence shown here is derived from an EMBL/GenBank/DDBJ whole genome shotgun (WGS) entry which is preliminary data.</text>
</comment>
<dbReference type="EMBL" id="BMOS01000042">
    <property type="protein sequence ID" value="GGN65998.1"/>
    <property type="molecule type" value="Genomic_DNA"/>
</dbReference>
<sequence>MKKIIGILVVGVLFLSACTDGDTEEVESNSGQTEETTEQLEESNGQSEGNQEEVEDLTLQVTKVDEEAGVTIENSEIYQELNEFVKENSKFGTPNDFSLLSVSMAEDPDGNHQMLFLGVNRIGTPVKNVKFELTIGSTEGDMVWENIPITLDEENAGVLENNAALPIFLPVTSQEQIDVMRTISQENVVMEISNFNFETVDQ</sequence>
<organism evidence="2 3">
    <name type="scientific">Oceanobacillus indicireducens</name>
    <dbReference type="NCBI Taxonomy" id="1004261"/>
    <lineage>
        <taxon>Bacteria</taxon>
        <taxon>Bacillati</taxon>
        <taxon>Bacillota</taxon>
        <taxon>Bacilli</taxon>
        <taxon>Bacillales</taxon>
        <taxon>Bacillaceae</taxon>
        <taxon>Oceanobacillus</taxon>
    </lineage>
</organism>
<protein>
    <recommendedName>
        <fullName evidence="4">Lipoprotein</fullName>
    </recommendedName>
</protein>
<reference evidence="2" key="2">
    <citation type="submission" date="2020-09" db="EMBL/GenBank/DDBJ databases">
        <authorList>
            <person name="Sun Q."/>
            <person name="Ohkuma M."/>
        </authorList>
    </citation>
    <scope>NUCLEOTIDE SEQUENCE</scope>
    <source>
        <strain evidence="2">JCM 17251</strain>
    </source>
</reference>
<dbReference type="PROSITE" id="PS51257">
    <property type="entry name" value="PROKAR_LIPOPROTEIN"/>
    <property type="match status" value="1"/>
</dbReference>
<evidence type="ECO:0000313" key="2">
    <source>
        <dbReference type="EMBL" id="GGN65998.1"/>
    </source>
</evidence>
<dbReference type="AlphaFoldDB" id="A0A918D5J0"/>
<feature type="region of interest" description="Disordered" evidence="1">
    <location>
        <begin position="21"/>
        <end position="53"/>
    </location>
</feature>
<dbReference type="RefSeq" id="WP_188859307.1">
    <property type="nucleotide sequence ID" value="NZ_BMOS01000042.1"/>
</dbReference>
<evidence type="ECO:0000256" key="1">
    <source>
        <dbReference type="SAM" id="MobiDB-lite"/>
    </source>
</evidence>
<gene>
    <name evidence="2" type="ORF">GCM10007971_35430</name>
</gene>
<name>A0A918D5J0_9BACI</name>
<accession>A0A918D5J0</accession>
<keyword evidence="3" id="KW-1185">Reference proteome</keyword>
<proteinExistence type="predicted"/>
<dbReference type="Proteomes" id="UP000624041">
    <property type="component" value="Unassembled WGS sequence"/>
</dbReference>